<dbReference type="GO" id="GO:0004553">
    <property type="term" value="F:hydrolase activity, hydrolyzing O-glycosyl compounds"/>
    <property type="evidence" value="ECO:0007669"/>
    <property type="project" value="InterPro"/>
</dbReference>
<evidence type="ECO:0000256" key="1">
    <source>
        <dbReference type="ARBA" id="ARBA00007401"/>
    </source>
</evidence>
<comment type="similarity">
    <text evidence="1">Belongs to the glycosyl hydrolase 2 family.</text>
</comment>
<feature type="domain" description="DUF4982" evidence="6">
    <location>
        <begin position="622"/>
        <end position="678"/>
    </location>
</feature>
<dbReference type="GeneID" id="82525007"/>
<dbReference type="InterPro" id="IPR006101">
    <property type="entry name" value="Glyco_hydro_2"/>
</dbReference>
<dbReference type="InterPro" id="IPR051913">
    <property type="entry name" value="GH2_Domain-Containing"/>
</dbReference>
<dbReference type="EMBL" id="PUEC01000002">
    <property type="protein sequence ID" value="PWB04243.1"/>
    <property type="molecule type" value="Genomic_DNA"/>
</dbReference>
<dbReference type="InterPro" id="IPR032311">
    <property type="entry name" value="DUF4982"/>
</dbReference>
<keyword evidence="3" id="KW-0326">Glycosidase</keyword>
<dbReference type="PROSITE" id="PS00608">
    <property type="entry name" value="GLYCOSYL_HYDROL_F2_2"/>
    <property type="match status" value="1"/>
</dbReference>
<dbReference type="Pfam" id="PF16355">
    <property type="entry name" value="DUF4982"/>
    <property type="match status" value="1"/>
</dbReference>
<dbReference type="Gene3D" id="2.60.40.10">
    <property type="entry name" value="Immunoglobulins"/>
    <property type="match status" value="3"/>
</dbReference>
<feature type="domain" description="Glycoside hydrolase family 2 catalytic" evidence="5">
    <location>
        <begin position="326"/>
        <end position="467"/>
    </location>
</feature>
<dbReference type="InterPro" id="IPR013783">
    <property type="entry name" value="Ig-like_fold"/>
</dbReference>
<feature type="signal peptide" evidence="4">
    <location>
        <begin position="1"/>
        <end position="18"/>
    </location>
</feature>
<dbReference type="SUPFAM" id="SSF49785">
    <property type="entry name" value="Galactose-binding domain-like"/>
    <property type="match status" value="1"/>
</dbReference>
<dbReference type="Proteomes" id="UP000244905">
    <property type="component" value="Unassembled WGS sequence"/>
</dbReference>
<keyword evidence="2 7" id="KW-0378">Hydrolase</keyword>
<dbReference type="InterPro" id="IPR008979">
    <property type="entry name" value="Galactose-bd-like_sf"/>
</dbReference>
<evidence type="ECO:0000256" key="3">
    <source>
        <dbReference type="ARBA" id="ARBA00023295"/>
    </source>
</evidence>
<dbReference type="SUPFAM" id="SSF51445">
    <property type="entry name" value="(Trans)glycosidases"/>
    <property type="match status" value="1"/>
</dbReference>
<evidence type="ECO:0000313" key="8">
    <source>
        <dbReference type="Proteomes" id="UP000244905"/>
    </source>
</evidence>
<keyword evidence="4" id="KW-0732">Signal</keyword>
<accession>A0A2V1IRC7</accession>
<dbReference type="PRINTS" id="PR00132">
    <property type="entry name" value="GLHYDRLASE2"/>
</dbReference>
<evidence type="ECO:0000259" key="6">
    <source>
        <dbReference type="Pfam" id="PF16355"/>
    </source>
</evidence>
<dbReference type="Gene3D" id="2.60.120.260">
    <property type="entry name" value="Galactose-binding domain-like"/>
    <property type="match status" value="1"/>
</dbReference>
<feature type="chain" id="PRO_5016157972" evidence="4">
    <location>
        <begin position="19"/>
        <end position="785"/>
    </location>
</feature>
<sequence>MKKLIVSLALATAFPLAAELVNIDGGWRFAFGNTDPAKDFGAGTEYFNYLTKAASIHNTGPYAVKFNDSAWVSIDLPFDFVVDLPFEKDASHSHGYKTVGYKYPASSVGWYRKVLPVAAADSAKRISLVFDGIFRDSKVWFNGFYLGGEPSGYVGQRYDVTPYVNFGGDNVIAVRSDATLEEGWFYEGGGIYRHAWLDISEPRHINPNSVATVYTPGAGPEIKVSGRVANKLHGLSPAPGEKWTLSAELIDRAGSPVASERITLTDLPAPEAESAWQLTLHPASLTEWDIENPTLYTLRLRLDDGRSVSAEDIVTGFRRAEFDPDRGFMLNGRPVKLKGVNMHQDHAGVGAGIPDALNVYRLKELKKYGVNAYRASHNPMTPEVLAACDSLGILVIEENRLLGINGYHTGQLRSMIDRDRNHPSVILWSVGNEEWGVEWDEKGVRIVDELRDVAHRLDPTRQMTVATSSGPKPVIPADVAGYNYMMQNPVDRHRADYPARSAYGSEETSGCGTRGVYFDDRANGRMASLNRTPDPADSCLNRIERGWKFYDERPWLGGLFYWTGFDYRGEPNPLEYPAVGSEFGILDYCGFPKDEAMYLKSWWTDEPTLHIFPHWNLRGHEGEEIDLWAYSNMDEVELRVNGKSLGRKPMPRNGHLSWKAVYRPGRVEAIGYKDGRKVLTKRIETTGQAVKAIAECAWSEDGLQVINVSLVDSKGRFVPDACQPVTISLTDGLRLLGAGNGDPAFRGQERPAPGTAPESFTIPAFNGHAQFIILNPDSAPVRVTL</sequence>
<evidence type="ECO:0000256" key="4">
    <source>
        <dbReference type="SAM" id="SignalP"/>
    </source>
</evidence>
<evidence type="ECO:0000313" key="7">
    <source>
        <dbReference type="EMBL" id="PWB04243.1"/>
    </source>
</evidence>
<dbReference type="Pfam" id="PF02836">
    <property type="entry name" value="Glyco_hydro_2_C"/>
    <property type="match status" value="1"/>
</dbReference>
<reference evidence="8" key="1">
    <citation type="submission" date="2018-02" db="EMBL/GenBank/DDBJ databases">
        <authorList>
            <person name="Clavel T."/>
            <person name="Strowig T."/>
        </authorList>
    </citation>
    <scope>NUCLEOTIDE SEQUENCE [LARGE SCALE GENOMIC DNA]</scope>
    <source>
        <strain evidence="8">DSM 103720</strain>
    </source>
</reference>
<gene>
    <name evidence="7" type="ORF">C5O23_01410</name>
</gene>
<dbReference type="GO" id="GO:0005975">
    <property type="term" value="P:carbohydrate metabolic process"/>
    <property type="evidence" value="ECO:0007669"/>
    <property type="project" value="InterPro"/>
</dbReference>
<keyword evidence="8" id="KW-1185">Reference proteome</keyword>
<evidence type="ECO:0000256" key="2">
    <source>
        <dbReference type="ARBA" id="ARBA00022801"/>
    </source>
</evidence>
<dbReference type="RefSeq" id="WP_107031167.1">
    <property type="nucleotide sequence ID" value="NZ_PUEC01000002.1"/>
</dbReference>
<dbReference type="PANTHER" id="PTHR42732:SF1">
    <property type="entry name" value="BETA-MANNOSIDASE"/>
    <property type="match status" value="1"/>
</dbReference>
<protein>
    <submittedName>
        <fullName evidence="7">Glycoside hydrolase family 2 protein</fullName>
    </submittedName>
</protein>
<dbReference type="AlphaFoldDB" id="A0A2V1IRC7"/>
<organism evidence="7 8">
    <name type="scientific">Duncaniella muris</name>
    <dbReference type="NCBI Taxonomy" id="2094150"/>
    <lineage>
        <taxon>Bacteria</taxon>
        <taxon>Pseudomonadati</taxon>
        <taxon>Bacteroidota</taxon>
        <taxon>Bacteroidia</taxon>
        <taxon>Bacteroidales</taxon>
        <taxon>Muribaculaceae</taxon>
        <taxon>Duncaniella</taxon>
    </lineage>
</organism>
<name>A0A2V1IRC7_9BACT</name>
<dbReference type="InterPro" id="IPR017853">
    <property type="entry name" value="GH"/>
</dbReference>
<proteinExistence type="inferred from homology"/>
<dbReference type="InterPro" id="IPR006103">
    <property type="entry name" value="Glyco_hydro_2_cat"/>
</dbReference>
<evidence type="ECO:0000259" key="5">
    <source>
        <dbReference type="Pfam" id="PF02836"/>
    </source>
</evidence>
<comment type="caution">
    <text evidence="7">The sequence shown here is derived from an EMBL/GenBank/DDBJ whole genome shotgun (WGS) entry which is preliminary data.</text>
</comment>
<dbReference type="Gene3D" id="3.20.20.80">
    <property type="entry name" value="Glycosidases"/>
    <property type="match status" value="1"/>
</dbReference>
<dbReference type="InterPro" id="IPR036156">
    <property type="entry name" value="Beta-gal/glucu_dom_sf"/>
</dbReference>
<dbReference type="PANTHER" id="PTHR42732">
    <property type="entry name" value="BETA-GALACTOSIDASE"/>
    <property type="match status" value="1"/>
</dbReference>
<dbReference type="SUPFAM" id="SSF49303">
    <property type="entry name" value="beta-Galactosidase/glucuronidase domain"/>
    <property type="match status" value="1"/>
</dbReference>
<dbReference type="InterPro" id="IPR023232">
    <property type="entry name" value="Glyco_hydro_2_AS"/>
</dbReference>